<dbReference type="InterPro" id="IPR030373">
    <property type="entry name" value="PABS_CS"/>
</dbReference>
<comment type="subunit">
    <text evidence="5">Homodimer or homotetramer.</text>
</comment>
<evidence type="ECO:0000256" key="6">
    <source>
        <dbReference type="PROSITE-ProRule" id="PRU00354"/>
    </source>
</evidence>
<evidence type="ECO:0000259" key="7">
    <source>
        <dbReference type="PROSITE" id="PS51006"/>
    </source>
</evidence>
<feature type="transmembrane region" description="Helical" evidence="5">
    <location>
        <begin position="106"/>
        <end position="125"/>
    </location>
</feature>
<sequence>MPKSSEKILLIAAVFLAGLCSIIYELVISTTSAYFLGDSVKQFSLTIGVYMFAMGVGSFLTKYVKGNELEAFVRTEIALGLLGGASVPLLYWLFQFQTNQQYQWTMLALVFGIGSLTGLEIPLLARVMKTYYPLKDSLANVLGYDYIGALGATLLLPFLLLPFVGLYSSSLLFGAVNLLLGLAVTLFFRDQLPLARRRRIYAWTIGGLVLFSVLLWRAEPFLEAWEARAYPHRVIYKEQSSYQNIVLTQNDDDLRLYLNRVIQFSSRDEYRYHEALALVPSAWGKSKVERALVLGGGEGLLARELLKLPELRELVIVDLDDRIFDLANRHAGLRQLNNASLDDPRTRVRAQDAAVFLRNDTAHYDLIIADLPDPANESVARLYSTWFFKMARARLTPDGVFATQATSPYHTKDTYWCIYETLLASGYQTVAPYHVNVPSFGEWGFVMASDSPAVTDEITYRQDVPTRFLDPELVAAFDYFPRDMVNPGGLRPNRLDKPVLLDYFLAEWSSWQREKTM</sequence>
<evidence type="ECO:0000256" key="5">
    <source>
        <dbReference type="HAMAP-Rule" id="MF_00198"/>
    </source>
</evidence>
<keyword evidence="9" id="KW-1185">Reference proteome</keyword>
<feature type="transmembrane region" description="Helical" evidence="5">
    <location>
        <begin position="43"/>
        <end position="64"/>
    </location>
</feature>
<comment type="similarity">
    <text evidence="1 5">Belongs to the spermidine/spermine synthase family.</text>
</comment>
<feature type="binding site" evidence="5">
    <location>
        <position position="298"/>
    </location>
    <ligand>
        <name>spermidine</name>
        <dbReference type="ChEBI" id="CHEBI:57834"/>
    </ligand>
</feature>
<comment type="catalytic activity">
    <reaction evidence="5">
        <text>S-adenosyl 3-(methylsulfanyl)propylamine + putrescine = S-methyl-5'-thioadenosine + spermidine + H(+)</text>
        <dbReference type="Rhea" id="RHEA:12721"/>
        <dbReference type="ChEBI" id="CHEBI:15378"/>
        <dbReference type="ChEBI" id="CHEBI:17509"/>
        <dbReference type="ChEBI" id="CHEBI:57443"/>
        <dbReference type="ChEBI" id="CHEBI:57834"/>
        <dbReference type="ChEBI" id="CHEBI:326268"/>
        <dbReference type="EC" id="2.5.1.16"/>
    </reaction>
</comment>
<dbReference type="Pfam" id="PF01564">
    <property type="entry name" value="Spermine_synth"/>
    <property type="match status" value="1"/>
</dbReference>
<keyword evidence="4 5" id="KW-0620">Polyamine biosynthesis</keyword>
<feature type="domain" description="PABS" evidence="7">
    <location>
        <begin position="218"/>
        <end position="450"/>
    </location>
</feature>
<comment type="caution">
    <text evidence="5">Lacks conserved residue(s) required for the propagation of feature annotation.</text>
</comment>
<feature type="transmembrane region" description="Helical" evidence="5">
    <location>
        <begin position="146"/>
        <end position="165"/>
    </location>
</feature>
<gene>
    <name evidence="5" type="primary">speE</name>
    <name evidence="8" type="ORF">GGR27_001218</name>
</gene>
<comment type="caution">
    <text evidence="8">The sequence shown here is derived from an EMBL/GenBank/DDBJ whole genome shotgun (WGS) entry which is preliminary data.</text>
</comment>
<feature type="transmembrane region" description="Helical" evidence="5">
    <location>
        <begin position="9"/>
        <end position="37"/>
    </location>
</feature>
<dbReference type="Proteomes" id="UP000770785">
    <property type="component" value="Unassembled WGS sequence"/>
</dbReference>
<protein>
    <recommendedName>
        <fullName evidence="5">Polyamine aminopropyltransferase</fullName>
    </recommendedName>
    <alternativeName>
        <fullName evidence="5">Putrescine aminopropyltransferase</fullName>
        <shortName evidence="5">PAPT</shortName>
    </alternativeName>
    <alternativeName>
        <fullName evidence="5">Spermidine synthase</fullName>
        <shortName evidence="5">SPDS</shortName>
        <shortName evidence="5">SPDSY</shortName>
        <ecNumber evidence="5">2.5.1.16</ecNumber>
    </alternativeName>
</protein>
<dbReference type="NCBIfam" id="NF002956">
    <property type="entry name" value="PRK03612.1"/>
    <property type="match status" value="1"/>
</dbReference>
<dbReference type="Gene3D" id="3.40.50.150">
    <property type="entry name" value="Vaccinia Virus protein VP39"/>
    <property type="match status" value="1"/>
</dbReference>
<feature type="transmembrane region" description="Helical" evidence="5">
    <location>
        <begin position="200"/>
        <end position="218"/>
    </location>
</feature>
<dbReference type="PROSITE" id="PS01330">
    <property type="entry name" value="PABS_1"/>
    <property type="match status" value="1"/>
</dbReference>
<feature type="active site" description="Proton acceptor" evidence="5 6">
    <location>
        <position position="370"/>
    </location>
</feature>
<evidence type="ECO:0000256" key="4">
    <source>
        <dbReference type="ARBA" id="ARBA00023115"/>
    </source>
</evidence>
<evidence type="ECO:0000313" key="9">
    <source>
        <dbReference type="Proteomes" id="UP000770785"/>
    </source>
</evidence>
<dbReference type="RefSeq" id="WP_168036505.1">
    <property type="nucleotide sequence ID" value="NZ_JAATJH010000002.1"/>
</dbReference>
<dbReference type="PROSITE" id="PS51006">
    <property type="entry name" value="PABS_2"/>
    <property type="match status" value="1"/>
</dbReference>
<name>A0ABX0X8X1_9BACT</name>
<comment type="function">
    <text evidence="5">Catalyzes the irreversible transfer of a propylamine group from the amino donor S-adenosylmethioninamine (decarboxy-AdoMet) to putrescine (1,4-diaminobutane) to yield spermidine.</text>
</comment>
<feature type="transmembrane region" description="Helical" evidence="5">
    <location>
        <begin position="76"/>
        <end position="94"/>
    </location>
</feature>
<organism evidence="8 9">
    <name type="scientific">Neolewinella antarctica</name>
    <dbReference type="NCBI Taxonomy" id="442734"/>
    <lineage>
        <taxon>Bacteria</taxon>
        <taxon>Pseudomonadati</taxon>
        <taxon>Bacteroidota</taxon>
        <taxon>Saprospiria</taxon>
        <taxon>Saprospirales</taxon>
        <taxon>Lewinellaceae</taxon>
        <taxon>Neolewinella</taxon>
    </lineage>
</organism>
<comment type="pathway">
    <text evidence="5">Amine and polyamine biosynthesis; spermidine biosynthesis; spermidine from putrescine: step 1/1.</text>
</comment>
<feature type="binding site" evidence="5">
    <location>
        <begin position="352"/>
        <end position="353"/>
    </location>
    <ligand>
        <name>S-methyl-5'-thioadenosine</name>
        <dbReference type="ChEBI" id="CHEBI:17509"/>
    </ligand>
</feature>
<dbReference type="InterPro" id="IPR001045">
    <property type="entry name" value="Spermi_synthase"/>
</dbReference>
<dbReference type="InterPro" id="IPR029063">
    <property type="entry name" value="SAM-dependent_MTases_sf"/>
</dbReference>
<dbReference type="HAMAP" id="MF_00198">
    <property type="entry name" value="Spermidine_synth"/>
    <property type="match status" value="1"/>
</dbReference>
<reference evidence="8 9" key="1">
    <citation type="submission" date="2020-03" db="EMBL/GenBank/DDBJ databases">
        <title>Genomic Encyclopedia of Type Strains, Phase IV (KMG-IV): sequencing the most valuable type-strain genomes for metagenomic binning, comparative biology and taxonomic classification.</title>
        <authorList>
            <person name="Goeker M."/>
        </authorList>
    </citation>
    <scope>NUCLEOTIDE SEQUENCE [LARGE SCALE GENOMIC DNA]</scope>
    <source>
        <strain evidence="8 9">DSM 105096</strain>
    </source>
</reference>
<dbReference type="GO" id="GO:0004766">
    <property type="term" value="F:spermidine synthase activity"/>
    <property type="evidence" value="ECO:0007669"/>
    <property type="project" value="UniProtKB-EC"/>
</dbReference>
<keyword evidence="5" id="KW-0812">Transmembrane</keyword>
<evidence type="ECO:0000256" key="3">
    <source>
        <dbReference type="ARBA" id="ARBA00023066"/>
    </source>
</evidence>
<proteinExistence type="inferred from homology"/>
<keyword evidence="5" id="KW-1133">Transmembrane helix</keyword>
<evidence type="ECO:0000256" key="1">
    <source>
        <dbReference type="ARBA" id="ARBA00007867"/>
    </source>
</evidence>
<dbReference type="EMBL" id="JAATJH010000002">
    <property type="protein sequence ID" value="NJC25719.1"/>
    <property type="molecule type" value="Genomic_DNA"/>
</dbReference>
<dbReference type="InterPro" id="IPR030374">
    <property type="entry name" value="PABS"/>
</dbReference>
<comment type="subcellular location">
    <subcellularLocation>
        <location evidence="5">Cell membrane</location>
        <topology evidence="5">Multi-pass membrane protein</topology>
    </subcellularLocation>
</comment>
<accession>A0ABX0X8X1</accession>
<feature type="transmembrane region" description="Helical" evidence="5">
    <location>
        <begin position="171"/>
        <end position="188"/>
    </location>
</feature>
<dbReference type="SUPFAM" id="SSF53335">
    <property type="entry name" value="S-adenosyl-L-methionine-dependent methyltransferases"/>
    <property type="match status" value="1"/>
</dbReference>
<dbReference type="PANTHER" id="PTHR43317:SF1">
    <property type="entry name" value="THERMOSPERMINE SYNTHASE ACAULIS5"/>
    <property type="match status" value="1"/>
</dbReference>
<keyword evidence="5" id="KW-1003">Cell membrane</keyword>
<evidence type="ECO:0000313" key="8">
    <source>
        <dbReference type="EMBL" id="NJC25719.1"/>
    </source>
</evidence>
<feature type="binding site" evidence="5">
    <location>
        <position position="243"/>
    </location>
    <ligand>
        <name>S-methyl-5'-thioadenosine</name>
        <dbReference type="ChEBI" id="CHEBI:17509"/>
    </ligand>
</feature>
<keyword evidence="2 5" id="KW-0808">Transferase</keyword>
<dbReference type="PANTHER" id="PTHR43317">
    <property type="entry name" value="THERMOSPERMINE SYNTHASE ACAULIS5"/>
    <property type="match status" value="1"/>
</dbReference>
<evidence type="ECO:0000256" key="2">
    <source>
        <dbReference type="ARBA" id="ARBA00022679"/>
    </source>
</evidence>
<dbReference type="EC" id="2.5.1.16" evidence="5"/>
<feature type="binding site" evidence="5">
    <location>
        <position position="273"/>
    </location>
    <ligand>
        <name>spermidine</name>
        <dbReference type="ChEBI" id="CHEBI:57834"/>
    </ligand>
</feature>
<keyword evidence="3 5" id="KW-0745">Spermidine biosynthesis</keyword>
<dbReference type="NCBIfam" id="NF037959">
    <property type="entry name" value="MFS_SpdSyn"/>
    <property type="match status" value="1"/>
</dbReference>
<feature type="binding site" evidence="5">
    <location>
        <position position="318"/>
    </location>
    <ligand>
        <name>S-methyl-5'-thioadenosine</name>
        <dbReference type="ChEBI" id="CHEBI:17509"/>
    </ligand>
</feature>
<keyword evidence="5" id="KW-0472">Membrane</keyword>